<evidence type="ECO:0000256" key="2">
    <source>
        <dbReference type="ARBA" id="ARBA00008816"/>
    </source>
</evidence>
<keyword evidence="3 7" id="KW-0812">Transmembrane</keyword>
<protein>
    <recommendedName>
        <fullName evidence="8">Phosphatidic acid phosphatase type 2/haloperoxidase domain-containing protein</fullName>
    </recommendedName>
</protein>
<accession>A0A182MDC0</accession>
<proteinExistence type="inferred from homology"/>
<feature type="transmembrane region" description="Helical" evidence="7">
    <location>
        <begin position="409"/>
        <end position="428"/>
    </location>
</feature>
<dbReference type="Gene3D" id="1.20.144.10">
    <property type="entry name" value="Phosphatidic acid phosphatase type 2/haloperoxidase"/>
    <property type="match status" value="1"/>
</dbReference>
<dbReference type="UniPathway" id="UPA00085"/>
<feature type="region of interest" description="Disordered" evidence="6">
    <location>
        <begin position="78"/>
        <end position="99"/>
    </location>
</feature>
<dbReference type="GO" id="GO:0008195">
    <property type="term" value="F:phosphatidate phosphatase activity"/>
    <property type="evidence" value="ECO:0007669"/>
    <property type="project" value="TreeGrafter"/>
</dbReference>
<feature type="region of interest" description="Disordered" evidence="6">
    <location>
        <begin position="548"/>
        <end position="602"/>
    </location>
</feature>
<reference evidence="10" key="1">
    <citation type="submission" date="2013-09" db="EMBL/GenBank/DDBJ databases">
        <title>The Genome Sequence of Anopheles culicifacies species A.</title>
        <authorList>
            <consortium name="The Broad Institute Genomics Platform"/>
            <person name="Neafsey D.E."/>
            <person name="Besansky N."/>
            <person name="Howell P."/>
            <person name="Walton C."/>
            <person name="Young S.K."/>
            <person name="Zeng Q."/>
            <person name="Gargeya S."/>
            <person name="Fitzgerald M."/>
            <person name="Haas B."/>
            <person name="Abouelleil A."/>
            <person name="Allen A.W."/>
            <person name="Alvarado L."/>
            <person name="Arachchi H.M."/>
            <person name="Berlin A.M."/>
            <person name="Chapman S.B."/>
            <person name="Gainer-Dewar J."/>
            <person name="Goldberg J."/>
            <person name="Griggs A."/>
            <person name="Gujja S."/>
            <person name="Hansen M."/>
            <person name="Howarth C."/>
            <person name="Imamovic A."/>
            <person name="Ireland A."/>
            <person name="Larimer J."/>
            <person name="McCowan C."/>
            <person name="Murphy C."/>
            <person name="Pearson M."/>
            <person name="Poon T.W."/>
            <person name="Priest M."/>
            <person name="Roberts A."/>
            <person name="Saif S."/>
            <person name="Shea T."/>
            <person name="Sisk P."/>
            <person name="Sykes S."/>
            <person name="Wortman J."/>
            <person name="Nusbaum C."/>
            <person name="Birren B."/>
        </authorList>
    </citation>
    <scope>NUCLEOTIDE SEQUENCE [LARGE SCALE GENOMIC DNA]</scope>
    <source>
        <strain evidence="10">A-37</strain>
    </source>
</reference>
<dbReference type="GO" id="GO:0046839">
    <property type="term" value="P:phospholipid dephosphorylation"/>
    <property type="evidence" value="ECO:0007669"/>
    <property type="project" value="TreeGrafter"/>
</dbReference>
<feature type="transmembrane region" description="Helical" evidence="7">
    <location>
        <begin position="289"/>
        <end position="310"/>
    </location>
</feature>
<name>A0A182MDC0_9DIPT</name>
<dbReference type="CDD" id="cd03390">
    <property type="entry name" value="PAP2_containing_1_like"/>
    <property type="match status" value="1"/>
</dbReference>
<dbReference type="InterPro" id="IPR000326">
    <property type="entry name" value="PAP2/HPO"/>
</dbReference>
<dbReference type="SMART" id="SM00014">
    <property type="entry name" value="acidPPc"/>
    <property type="match status" value="1"/>
</dbReference>
<dbReference type="InterPro" id="IPR043216">
    <property type="entry name" value="PAP-like"/>
</dbReference>
<evidence type="ECO:0000256" key="5">
    <source>
        <dbReference type="ARBA" id="ARBA00023136"/>
    </source>
</evidence>
<comment type="subcellular location">
    <subcellularLocation>
        <location evidence="1">Membrane</location>
        <topology evidence="1">Multi-pass membrane protein</topology>
    </subcellularLocation>
</comment>
<feature type="region of interest" description="Disordered" evidence="6">
    <location>
        <begin position="446"/>
        <end position="520"/>
    </location>
</feature>
<evidence type="ECO:0000313" key="10">
    <source>
        <dbReference type="Proteomes" id="UP000075883"/>
    </source>
</evidence>
<evidence type="ECO:0000256" key="6">
    <source>
        <dbReference type="SAM" id="MobiDB-lite"/>
    </source>
</evidence>
<dbReference type="EMBL" id="AXCM01006008">
    <property type="status" value="NOT_ANNOTATED_CDS"/>
    <property type="molecule type" value="Genomic_DNA"/>
</dbReference>
<evidence type="ECO:0000256" key="4">
    <source>
        <dbReference type="ARBA" id="ARBA00022989"/>
    </source>
</evidence>
<dbReference type="SUPFAM" id="SSF48317">
    <property type="entry name" value="Acid phosphatase/Vanadium-dependent haloperoxidase"/>
    <property type="match status" value="1"/>
</dbReference>
<dbReference type="VEuPathDB" id="VectorBase:ACUA015521"/>
<organism evidence="9 10">
    <name type="scientific">Anopheles culicifacies</name>
    <dbReference type="NCBI Taxonomy" id="139723"/>
    <lineage>
        <taxon>Eukaryota</taxon>
        <taxon>Metazoa</taxon>
        <taxon>Ecdysozoa</taxon>
        <taxon>Arthropoda</taxon>
        <taxon>Hexapoda</taxon>
        <taxon>Insecta</taxon>
        <taxon>Pterygota</taxon>
        <taxon>Neoptera</taxon>
        <taxon>Endopterygota</taxon>
        <taxon>Diptera</taxon>
        <taxon>Nematocera</taxon>
        <taxon>Culicoidea</taxon>
        <taxon>Culicidae</taxon>
        <taxon>Anophelinae</taxon>
        <taxon>Anopheles</taxon>
        <taxon>culicifacies species complex</taxon>
    </lineage>
</organism>
<feature type="transmembrane region" description="Helical" evidence="7">
    <location>
        <begin position="259"/>
        <end position="277"/>
    </location>
</feature>
<evidence type="ECO:0000256" key="1">
    <source>
        <dbReference type="ARBA" id="ARBA00004141"/>
    </source>
</evidence>
<dbReference type="AlphaFoldDB" id="A0A182MDC0"/>
<dbReference type="InterPro" id="IPR036938">
    <property type="entry name" value="PAP2/HPO_sf"/>
</dbReference>
<evidence type="ECO:0000256" key="7">
    <source>
        <dbReference type="SAM" id="Phobius"/>
    </source>
</evidence>
<dbReference type="Proteomes" id="UP000075883">
    <property type="component" value="Unassembled WGS sequence"/>
</dbReference>
<keyword evidence="5 7" id="KW-0472">Membrane</keyword>
<dbReference type="EnsemblMetazoa" id="ACUA015521-RA">
    <property type="protein sequence ID" value="ACUA015521-PA"/>
    <property type="gene ID" value="ACUA015521"/>
</dbReference>
<reference evidence="9" key="2">
    <citation type="submission" date="2020-05" db="UniProtKB">
        <authorList>
            <consortium name="EnsemblMetazoa"/>
        </authorList>
    </citation>
    <scope>IDENTIFICATION</scope>
    <source>
        <strain evidence="9">A-37</strain>
    </source>
</reference>
<dbReference type="STRING" id="139723.A0A182MDC0"/>
<feature type="compositionally biased region" description="Polar residues" evidence="6">
    <location>
        <begin position="548"/>
        <end position="568"/>
    </location>
</feature>
<comment type="similarity">
    <text evidence="2">Belongs to the PA-phosphatase related phosphoesterase family.</text>
</comment>
<dbReference type="Pfam" id="PF01569">
    <property type="entry name" value="PAP2"/>
    <property type="match status" value="1"/>
</dbReference>
<evidence type="ECO:0000313" key="9">
    <source>
        <dbReference type="EnsemblMetazoa" id="ACUA015521-PA"/>
    </source>
</evidence>
<feature type="domain" description="Phosphatidic acid phosphatase type 2/haloperoxidase" evidence="8">
    <location>
        <begin position="289"/>
        <end position="428"/>
    </location>
</feature>
<sequence>MENASKEELCELMDKLIINSLELIERDVQLSQDIARLTTEGQMELAHTRFTKGPMAVSAVQLPTEDYKEFRALHTVTEDEDTSDSPAIPHLSLDSQPVDVNEGRIDPSGWFGILRPPSLNNAKERFTRSLDTIVERANVRIKLNSYLNVFEMLHKRKTELNKVLLKDSYIPANTRQRMTSKGMGGMPAYACSGPGTPAGQKKLPRAPEYNLPLETVVRIALTCIYIALEFKAPFVRKIQPEELWLYRNPRTDSYVPLTMLWPIVLGVPGLVFALHYLRTRDRQELRCSVLAFTLGLGLNGVITNTIKIAVGRPRPDFFWRCFPDGVLNEQLHCTGTDMRALMDGRKSFPSGHSSFAFVGLGFLSWYLIGKLHLMNDRGRGRSVRVIASGLPLFAAAMIAISRTCDYHHHWQDVTVGSLIGICLSYLCYRQYYPAFSDRNCHLPYQQDSSPQSLHSPGRVKRPTQIAGTPPSSPLVTNFATRTEEGSALSSTTEQRIVTRPSPSPHSMTSPWRTGPAPAGVPRDTYAISSAIGKIRLRVLSSCLRTPFTSHHTRTSSGLGSSARVSNPLTGVDVSKPFPRHQGKPLGRASSIKSIPVISSARQ</sequence>
<feature type="transmembrane region" description="Helical" evidence="7">
    <location>
        <begin position="355"/>
        <end position="373"/>
    </location>
</feature>
<dbReference type="PANTHER" id="PTHR10165">
    <property type="entry name" value="LIPID PHOSPHATE PHOSPHATASE"/>
    <property type="match status" value="1"/>
</dbReference>
<keyword evidence="10" id="KW-1185">Reference proteome</keyword>
<keyword evidence="4 7" id="KW-1133">Transmembrane helix</keyword>
<feature type="transmembrane region" description="Helical" evidence="7">
    <location>
        <begin position="385"/>
        <end position="403"/>
    </location>
</feature>
<evidence type="ECO:0000256" key="3">
    <source>
        <dbReference type="ARBA" id="ARBA00022692"/>
    </source>
</evidence>
<dbReference type="GO" id="GO:0016020">
    <property type="term" value="C:membrane"/>
    <property type="evidence" value="ECO:0007669"/>
    <property type="project" value="UniProtKB-SubCell"/>
</dbReference>
<evidence type="ECO:0000259" key="8">
    <source>
        <dbReference type="SMART" id="SM00014"/>
    </source>
</evidence>
<dbReference type="PANTHER" id="PTHR10165:SF35">
    <property type="entry name" value="RE23632P"/>
    <property type="match status" value="1"/>
</dbReference>
<dbReference type="GO" id="GO:0006644">
    <property type="term" value="P:phospholipid metabolic process"/>
    <property type="evidence" value="ECO:0007669"/>
    <property type="project" value="UniProtKB-UniPathway"/>
</dbReference>